<evidence type="ECO:0000313" key="4">
    <source>
        <dbReference type="Proteomes" id="UP000659654"/>
    </source>
</evidence>
<keyword evidence="4" id="KW-1185">Reference proteome</keyword>
<evidence type="ECO:0000313" key="3">
    <source>
        <dbReference type="Proteomes" id="UP000095284"/>
    </source>
</evidence>
<sequence>MTKRHADTDQDQDQPPLHRPLPMPSASYAQPITAHGEQPCSSAGIIYPGQVRVATASSQLHHPQPVRPQVQTSQSNQTQGQNIQNQPPTSLNIQISQSQGNSALAAFLQTSQSQVGQQNLLTVASQANSLANFNPPRPNLLLSGQNLTSQMQSQQNQVNLMTNQTSQGQTNFENAASTQSQGQNVFGNGSAQPQVQSSLANRVNTQATQNLLQSSQPLQFTPSHGLTNPVQTHPTLAATLNQPIQGNNLNCGMGNSTISQILLTGQPLPSNQVKPNNGHNNGLLLNMAKVPANLANLPNSTLGVQLVGNGNLVGISTANSMLDGKMSNNLNVNGNGLSVSTSTTPNMMTNNASNLLANNGNGIAVMQSNGNITMIPAGNLVQNGQQIGGAMQINSGINLSNGQIMQNNGVSTLNNGQALCMQQNGQAMQQNGQPMTMQNNGQMNPSAMVVLKNGQVASNVGVPIIHNGNVVGFALDPAVRGRPQRPTMIQGVRVNGQPYMIAANGMVVPVLGANQIVGQGMALPQGYVQLGANGTAANGFMMNGMSESCNDKDQYSQNPLSVLSNQMGFSPNTNQSSTDSLANPTATECAIKTEPNLSNSTTDLNLDATNADGVEPCTSASLDVANNNALAILPMILFQQSQADGQPLPTNINWNEPKELMDVICTLCRYIYSQASLNETDGDEDNPPA</sequence>
<dbReference type="WBParaSite" id="BXY_0550400.1">
    <property type="protein sequence ID" value="BXY_0550400.1"/>
    <property type="gene ID" value="BXY_0550400"/>
</dbReference>
<gene>
    <name evidence="2" type="ORF">BXYJ_LOCUS13193</name>
</gene>
<accession>A0A1I7RXN7</accession>
<organism evidence="3 5">
    <name type="scientific">Bursaphelenchus xylophilus</name>
    <name type="common">Pinewood nematode worm</name>
    <name type="synonym">Aphelenchoides xylophilus</name>
    <dbReference type="NCBI Taxonomy" id="6326"/>
    <lineage>
        <taxon>Eukaryota</taxon>
        <taxon>Metazoa</taxon>
        <taxon>Ecdysozoa</taxon>
        <taxon>Nematoda</taxon>
        <taxon>Chromadorea</taxon>
        <taxon>Rhabditida</taxon>
        <taxon>Tylenchina</taxon>
        <taxon>Tylenchomorpha</taxon>
        <taxon>Aphelenchoidea</taxon>
        <taxon>Aphelenchoididae</taxon>
        <taxon>Bursaphelenchus</taxon>
    </lineage>
</organism>
<feature type="compositionally biased region" description="Low complexity" evidence="1">
    <location>
        <begin position="68"/>
        <end position="89"/>
    </location>
</feature>
<dbReference type="OrthoDB" id="10688981at2759"/>
<evidence type="ECO:0000313" key="5">
    <source>
        <dbReference type="WBParaSite" id="BXY_0550400.1"/>
    </source>
</evidence>
<feature type="region of interest" description="Disordered" evidence="1">
    <location>
        <begin position="1"/>
        <end position="29"/>
    </location>
</feature>
<reference evidence="5" key="1">
    <citation type="submission" date="2016-11" db="UniProtKB">
        <authorList>
            <consortium name="WormBaseParasite"/>
        </authorList>
    </citation>
    <scope>IDENTIFICATION</scope>
</reference>
<proteinExistence type="predicted"/>
<name>A0A1I7RXN7_BURXY</name>
<evidence type="ECO:0000256" key="1">
    <source>
        <dbReference type="SAM" id="MobiDB-lite"/>
    </source>
</evidence>
<dbReference type="AlphaFoldDB" id="A0A1I7RXN7"/>
<feature type="region of interest" description="Disordered" evidence="1">
    <location>
        <begin position="173"/>
        <end position="195"/>
    </location>
</feature>
<dbReference type="Proteomes" id="UP000659654">
    <property type="component" value="Unassembled WGS sequence"/>
</dbReference>
<protein>
    <submittedName>
        <fullName evidence="2">(pine wood nematode) hypothetical protein</fullName>
    </submittedName>
</protein>
<dbReference type="Proteomes" id="UP000582659">
    <property type="component" value="Unassembled WGS sequence"/>
</dbReference>
<evidence type="ECO:0000313" key="2">
    <source>
        <dbReference type="EMBL" id="CAD5233102.1"/>
    </source>
</evidence>
<dbReference type="EMBL" id="CAJFCV020000005">
    <property type="protein sequence ID" value="CAG9126618.1"/>
    <property type="molecule type" value="Genomic_DNA"/>
</dbReference>
<dbReference type="SMR" id="A0A1I7RXN7"/>
<reference evidence="2" key="2">
    <citation type="submission" date="2020-09" db="EMBL/GenBank/DDBJ databases">
        <authorList>
            <person name="Kikuchi T."/>
        </authorList>
    </citation>
    <scope>NUCLEOTIDE SEQUENCE</scope>
    <source>
        <strain evidence="2">Ka4C1</strain>
    </source>
</reference>
<feature type="region of interest" description="Disordered" evidence="1">
    <location>
        <begin position="56"/>
        <end position="93"/>
    </location>
</feature>
<dbReference type="EMBL" id="CAJFDI010000005">
    <property type="protein sequence ID" value="CAD5233102.1"/>
    <property type="molecule type" value="Genomic_DNA"/>
</dbReference>
<dbReference type="Proteomes" id="UP000095284">
    <property type="component" value="Unplaced"/>
</dbReference>